<dbReference type="HAMAP" id="MF_01804">
    <property type="entry name" value="ScpB"/>
    <property type="match status" value="1"/>
</dbReference>
<proteinExistence type="inferred from homology"/>
<comment type="caution">
    <text evidence="6">The sequence shown here is derived from an EMBL/GenBank/DDBJ whole genome shotgun (WGS) entry which is preliminary data.</text>
</comment>
<keyword evidence="4 5" id="KW-0131">Cell cycle</keyword>
<dbReference type="PATRIC" id="fig|869279.4.peg.2391"/>
<dbReference type="Proteomes" id="UP000050544">
    <property type="component" value="Unassembled WGS sequence"/>
</dbReference>
<comment type="function">
    <text evidence="5">Participates in chromosomal partition during cell division. May act via the formation of a condensin-like complex containing Smc and ScpA that pull DNA away from mid-cell into both cell halves.</text>
</comment>
<comment type="similarity">
    <text evidence="5">Belongs to the ScpB family.</text>
</comment>
<keyword evidence="7" id="KW-1185">Reference proteome</keyword>
<dbReference type="OrthoDB" id="9806226at2"/>
<dbReference type="RefSeq" id="WP_054521647.1">
    <property type="nucleotide sequence ID" value="NZ_LGKO01000004.1"/>
</dbReference>
<dbReference type="InterPro" id="IPR005234">
    <property type="entry name" value="ScpB_csome_segregation"/>
</dbReference>
<evidence type="ECO:0000256" key="4">
    <source>
        <dbReference type="ARBA" id="ARBA00023306"/>
    </source>
</evidence>
<dbReference type="PIRSF" id="PIRSF019345">
    <property type="entry name" value="ScpB"/>
    <property type="match status" value="1"/>
</dbReference>
<comment type="subcellular location">
    <subcellularLocation>
        <location evidence="5">Cytoplasm</location>
    </subcellularLocation>
    <text evidence="5">Associated with two foci at the outer edges of the nucleoid region in young cells, and at four foci within both cell halves in older cells.</text>
</comment>
<dbReference type="EMBL" id="LGKO01000004">
    <property type="protein sequence ID" value="KPL83235.1"/>
    <property type="molecule type" value="Genomic_DNA"/>
</dbReference>
<dbReference type="Gene3D" id="1.10.10.10">
    <property type="entry name" value="Winged helix-like DNA-binding domain superfamily/Winged helix DNA-binding domain"/>
    <property type="match status" value="2"/>
</dbReference>
<evidence type="ECO:0000313" key="7">
    <source>
        <dbReference type="Proteomes" id="UP000050544"/>
    </source>
</evidence>
<evidence type="ECO:0000256" key="1">
    <source>
        <dbReference type="ARBA" id="ARBA00022490"/>
    </source>
</evidence>
<gene>
    <name evidence="5" type="primary">scpB</name>
    <name evidence="6" type="ORF">SE15_08315</name>
</gene>
<dbReference type="Pfam" id="PF04079">
    <property type="entry name" value="SMC_ScpB"/>
    <property type="match status" value="1"/>
</dbReference>
<dbReference type="STRING" id="869279.SE15_08315"/>
<dbReference type="NCBIfam" id="TIGR00281">
    <property type="entry name" value="SMC-Scp complex subunit ScpB"/>
    <property type="match status" value="1"/>
</dbReference>
<dbReference type="PANTHER" id="PTHR34298">
    <property type="entry name" value="SEGREGATION AND CONDENSATION PROTEIN B"/>
    <property type="match status" value="1"/>
</dbReference>
<dbReference type="PANTHER" id="PTHR34298:SF2">
    <property type="entry name" value="SEGREGATION AND CONDENSATION PROTEIN B"/>
    <property type="match status" value="1"/>
</dbReference>
<dbReference type="GO" id="GO:0051304">
    <property type="term" value="P:chromosome separation"/>
    <property type="evidence" value="ECO:0007669"/>
    <property type="project" value="InterPro"/>
</dbReference>
<name>A0A0P6XS46_9CHLR</name>
<evidence type="ECO:0000256" key="2">
    <source>
        <dbReference type="ARBA" id="ARBA00022618"/>
    </source>
</evidence>
<dbReference type="InterPro" id="IPR036390">
    <property type="entry name" value="WH_DNA-bd_sf"/>
</dbReference>
<evidence type="ECO:0000256" key="3">
    <source>
        <dbReference type="ARBA" id="ARBA00022829"/>
    </source>
</evidence>
<dbReference type="GO" id="GO:0006260">
    <property type="term" value="P:DNA replication"/>
    <property type="evidence" value="ECO:0007669"/>
    <property type="project" value="UniProtKB-UniRule"/>
</dbReference>
<organism evidence="6 7">
    <name type="scientific">Thermanaerothrix daxensis</name>
    <dbReference type="NCBI Taxonomy" id="869279"/>
    <lineage>
        <taxon>Bacteria</taxon>
        <taxon>Bacillati</taxon>
        <taxon>Chloroflexota</taxon>
        <taxon>Anaerolineae</taxon>
        <taxon>Anaerolineales</taxon>
        <taxon>Anaerolineaceae</taxon>
        <taxon>Thermanaerothrix</taxon>
    </lineage>
</organism>
<dbReference type="GO" id="GO:0005737">
    <property type="term" value="C:cytoplasm"/>
    <property type="evidence" value="ECO:0007669"/>
    <property type="project" value="UniProtKB-SubCell"/>
</dbReference>
<accession>A0A0P6XS46</accession>
<dbReference type="GO" id="GO:0051301">
    <property type="term" value="P:cell division"/>
    <property type="evidence" value="ECO:0007669"/>
    <property type="project" value="UniProtKB-KW"/>
</dbReference>
<dbReference type="AlphaFoldDB" id="A0A0P6XS46"/>
<evidence type="ECO:0000256" key="5">
    <source>
        <dbReference type="HAMAP-Rule" id="MF_01804"/>
    </source>
</evidence>
<dbReference type="InterPro" id="IPR036388">
    <property type="entry name" value="WH-like_DNA-bd_sf"/>
</dbReference>
<keyword evidence="3 5" id="KW-0159">Chromosome partition</keyword>
<keyword evidence="2 5" id="KW-0132">Cell division</keyword>
<dbReference type="SUPFAM" id="SSF46785">
    <property type="entry name" value="Winged helix' DNA-binding domain"/>
    <property type="match status" value="2"/>
</dbReference>
<comment type="subunit">
    <text evidence="5">Homodimer. Homodimerization may be required to stabilize the binding of ScpA to the Smc head domains. Component of a cohesin-like complex composed of ScpA, ScpB and the Smc homodimer, in which ScpA and ScpB bind to the head domain of Smc. The presence of the three proteins is required for the association of the complex with DNA.</text>
</comment>
<keyword evidence="1 5" id="KW-0963">Cytoplasm</keyword>
<evidence type="ECO:0000313" key="6">
    <source>
        <dbReference type="EMBL" id="KPL83235.1"/>
    </source>
</evidence>
<sequence length="187" mass="20382">MQQDNLDALSLPLESIVEALIFVASSPLSVAQLATAIGVSEEEVKAALLRLQESYCQRGLRLRIHRGHYELTTAPEVSPYVERLLGLEVGSRLSKAALETLAIIAYRQPITRAGIEAIRGVNSDSVVRSLLAKGLIEERGRADLPGRPLLYGTTADFLAYFGLESLDQLPPLEEANEEPSDTSLLKD</sequence>
<reference evidence="6 7" key="1">
    <citation type="submission" date="2015-07" db="EMBL/GenBank/DDBJ databases">
        <title>Whole genome sequence of Thermanaerothrix daxensis DSM 23592.</title>
        <authorList>
            <person name="Hemp J."/>
            <person name="Ward L.M."/>
            <person name="Pace L.A."/>
            <person name="Fischer W.W."/>
        </authorList>
    </citation>
    <scope>NUCLEOTIDE SEQUENCE [LARGE SCALE GENOMIC DNA]</scope>
    <source>
        <strain evidence="6 7">GNS-1</strain>
    </source>
</reference>
<protein>
    <recommendedName>
        <fullName evidence="5">Segregation and condensation protein B</fullName>
    </recommendedName>
</protein>